<dbReference type="Gene3D" id="3.40.309.10">
    <property type="entry name" value="Aldehyde Dehydrogenase, Chain A, domain 2"/>
    <property type="match status" value="1"/>
</dbReference>
<dbReference type="InterPro" id="IPR016161">
    <property type="entry name" value="Ald_DH/histidinol_DH"/>
</dbReference>
<protein>
    <submittedName>
        <fullName evidence="7">4-hydroxybenzaldehyde dehydrogenase (NADP(+))</fullName>
        <ecNumber evidence="7">1.2.1.96</ecNumber>
    </submittedName>
</protein>
<dbReference type="InterPro" id="IPR016162">
    <property type="entry name" value="Ald_DH_N"/>
</dbReference>
<dbReference type="PANTHER" id="PTHR42986">
    <property type="entry name" value="BENZALDEHYDE DEHYDROGENASE YFMT"/>
    <property type="match status" value="1"/>
</dbReference>
<dbReference type="PROSITE" id="PS00687">
    <property type="entry name" value="ALDEHYDE_DEHYDR_GLU"/>
    <property type="match status" value="1"/>
</dbReference>
<name>A0A5E7HR65_PSEFL</name>
<dbReference type="InterPro" id="IPR015590">
    <property type="entry name" value="Aldehyde_DH_dom"/>
</dbReference>
<gene>
    <name evidence="7" type="primary">pchA_1</name>
    <name evidence="7" type="ORF">PS862_01100</name>
</gene>
<dbReference type="EC" id="1.2.1.96" evidence="7"/>
<dbReference type="InterPro" id="IPR016160">
    <property type="entry name" value="Ald_DH_CS_CYS"/>
</dbReference>
<comment type="similarity">
    <text evidence="1 5">Belongs to the aldehyde dehydrogenase family.</text>
</comment>
<feature type="domain" description="Aldehyde dehydrogenase" evidence="6">
    <location>
        <begin position="2"/>
        <end position="330"/>
    </location>
</feature>
<sequence length="342" mass="36398">MWLVISPWNFPLHLTQRSVAPALALGNAVVIKPASDTPVTGGLLIAKIFEEAGLPKGVLSVLVGAGADIGDAFVEHPVPGLISFTGSTPVGRNIGRLALGGAHLKHVALELGGNSPFIVLEDADLDRAVAAAVMGKFLHQGQICMAVNRIIVHERLYDDFVQKFSARAAALPAGDPNKFETVIGPIINAKQLVSLEGKIARAIEEGARLVVGGDRVGQVLPPHVFAEVTAEMEIAKDEIFGPLVGILRAKDDDHALALANDSEFGLSSAVFTKDVEKGLRFARSLKAGMTHINDIPVNDDANAPFGAEKNSGLGRFNGEWAIDEFTTDHWITVQSSPREYPF</sequence>
<evidence type="ECO:0000256" key="1">
    <source>
        <dbReference type="ARBA" id="ARBA00009986"/>
    </source>
</evidence>
<dbReference type="EMBL" id="CABVII010000004">
    <property type="protein sequence ID" value="VVO66480.1"/>
    <property type="molecule type" value="Genomic_DNA"/>
</dbReference>
<dbReference type="GO" id="GO:0016620">
    <property type="term" value="F:oxidoreductase activity, acting on the aldehyde or oxo group of donors, NAD or NADP as acceptor"/>
    <property type="evidence" value="ECO:0007669"/>
    <property type="project" value="InterPro"/>
</dbReference>
<accession>A0A5E7HR65</accession>
<proteinExistence type="inferred from homology"/>
<evidence type="ECO:0000256" key="5">
    <source>
        <dbReference type="RuleBase" id="RU003345"/>
    </source>
</evidence>
<dbReference type="Pfam" id="PF00171">
    <property type="entry name" value="Aldedh"/>
    <property type="match status" value="1"/>
</dbReference>
<keyword evidence="2 5" id="KW-0560">Oxidoreductase</keyword>
<evidence type="ECO:0000313" key="8">
    <source>
        <dbReference type="Proteomes" id="UP000385207"/>
    </source>
</evidence>
<dbReference type="AlphaFoldDB" id="A0A5E7HR65"/>
<evidence type="ECO:0000256" key="3">
    <source>
        <dbReference type="ARBA" id="ARBA00023027"/>
    </source>
</evidence>
<evidence type="ECO:0000256" key="2">
    <source>
        <dbReference type="ARBA" id="ARBA00023002"/>
    </source>
</evidence>
<dbReference type="PROSITE" id="PS00070">
    <property type="entry name" value="ALDEHYDE_DEHYDR_CYS"/>
    <property type="match status" value="1"/>
</dbReference>
<dbReference type="Proteomes" id="UP000385207">
    <property type="component" value="Unassembled WGS sequence"/>
</dbReference>
<dbReference type="Gene3D" id="3.40.605.10">
    <property type="entry name" value="Aldehyde Dehydrogenase, Chain A, domain 1"/>
    <property type="match status" value="1"/>
</dbReference>
<dbReference type="FunFam" id="3.40.309.10:FF:000010">
    <property type="entry name" value="Gamma-aminobutyraldehyde dehydrogenase"/>
    <property type="match status" value="1"/>
</dbReference>
<organism evidence="7 8">
    <name type="scientific">Pseudomonas fluorescens</name>
    <dbReference type="NCBI Taxonomy" id="294"/>
    <lineage>
        <taxon>Bacteria</taxon>
        <taxon>Pseudomonadati</taxon>
        <taxon>Pseudomonadota</taxon>
        <taxon>Gammaproteobacteria</taxon>
        <taxon>Pseudomonadales</taxon>
        <taxon>Pseudomonadaceae</taxon>
        <taxon>Pseudomonas</taxon>
    </lineage>
</organism>
<dbReference type="SUPFAM" id="SSF53720">
    <property type="entry name" value="ALDH-like"/>
    <property type="match status" value="1"/>
</dbReference>
<dbReference type="PANTHER" id="PTHR42986:SF1">
    <property type="entry name" value="BENZALDEHYDE DEHYDROGENASE YFMT"/>
    <property type="match status" value="1"/>
</dbReference>
<dbReference type="InterPro" id="IPR029510">
    <property type="entry name" value="Ald_DH_CS_GLU"/>
</dbReference>
<evidence type="ECO:0000313" key="7">
    <source>
        <dbReference type="EMBL" id="VVO66480.1"/>
    </source>
</evidence>
<evidence type="ECO:0000256" key="4">
    <source>
        <dbReference type="PROSITE-ProRule" id="PRU10007"/>
    </source>
</evidence>
<dbReference type="InterPro" id="IPR016163">
    <property type="entry name" value="Ald_DH_C"/>
</dbReference>
<reference evidence="7 8" key="1">
    <citation type="submission" date="2019-09" db="EMBL/GenBank/DDBJ databases">
        <authorList>
            <person name="Chandra G."/>
            <person name="Truman W A."/>
        </authorList>
    </citation>
    <scope>NUCLEOTIDE SEQUENCE [LARGE SCALE GENOMIC DNA]</scope>
    <source>
        <strain evidence="7">PS862</strain>
    </source>
</reference>
<keyword evidence="3" id="KW-0520">NAD</keyword>
<feature type="active site" evidence="4">
    <location>
        <position position="110"/>
    </location>
</feature>
<evidence type="ECO:0000259" key="6">
    <source>
        <dbReference type="Pfam" id="PF00171"/>
    </source>
</evidence>